<dbReference type="Pfam" id="PF03918">
    <property type="entry name" value="CcmH"/>
    <property type="match status" value="1"/>
</dbReference>
<evidence type="ECO:0000256" key="7">
    <source>
        <dbReference type="RuleBase" id="RU364112"/>
    </source>
</evidence>
<keyword evidence="7" id="KW-0812">Transmembrane</keyword>
<keyword evidence="2 7" id="KW-0349">Heme</keyword>
<name>A0A839SZR1_9PROT</name>
<sequence>MKGVALALLLITASISGAAFAVEPGEMLSDPQQEARAREISKSIRCVVCQNQDIDSSNADLARDLRIMIRERIVSGDSNGQVRDFLVARYGDYVLLRPPVKPSTYVLWFGPLVLLLLGGLSVWVYLRGHRPVASACAPLPLSDEERRRVDQILGRGEKD</sequence>
<dbReference type="GO" id="GO:0046872">
    <property type="term" value="F:metal ion binding"/>
    <property type="evidence" value="ECO:0007669"/>
    <property type="project" value="UniProtKB-KW"/>
</dbReference>
<keyword evidence="4 7" id="KW-0732">Signal</keyword>
<organism evidence="9 10">
    <name type="scientific">Limibacillus halophilus</name>
    <dbReference type="NCBI Taxonomy" id="1579333"/>
    <lineage>
        <taxon>Bacteria</taxon>
        <taxon>Pseudomonadati</taxon>
        <taxon>Pseudomonadota</taxon>
        <taxon>Alphaproteobacteria</taxon>
        <taxon>Rhodospirillales</taxon>
        <taxon>Rhodovibrionaceae</taxon>
        <taxon>Limibacillus</taxon>
    </lineage>
</organism>
<gene>
    <name evidence="9" type="ORF">FHR98_002689</name>
</gene>
<dbReference type="GO" id="GO:0017004">
    <property type="term" value="P:cytochrome complex assembly"/>
    <property type="evidence" value="ECO:0007669"/>
    <property type="project" value="UniProtKB-KW"/>
</dbReference>
<keyword evidence="7" id="KW-1133">Transmembrane helix</keyword>
<evidence type="ECO:0000256" key="2">
    <source>
        <dbReference type="ARBA" id="ARBA00022617"/>
    </source>
</evidence>
<dbReference type="InterPro" id="IPR005616">
    <property type="entry name" value="CcmH/CycL/Ccl2/NrfF_N"/>
</dbReference>
<evidence type="ECO:0000256" key="1">
    <source>
        <dbReference type="ARBA" id="ARBA00010342"/>
    </source>
</evidence>
<dbReference type="AlphaFoldDB" id="A0A839SZR1"/>
<evidence type="ECO:0000256" key="3">
    <source>
        <dbReference type="ARBA" id="ARBA00022723"/>
    </source>
</evidence>
<keyword evidence="3 7" id="KW-0479">Metal-binding</keyword>
<keyword evidence="6 7" id="KW-0408">Iron</keyword>
<keyword evidence="7" id="KW-0472">Membrane</keyword>
<evidence type="ECO:0000256" key="5">
    <source>
        <dbReference type="ARBA" id="ARBA00022748"/>
    </source>
</evidence>
<evidence type="ECO:0000256" key="4">
    <source>
        <dbReference type="ARBA" id="ARBA00022729"/>
    </source>
</evidence>
<feature type="domain" description="CcmH/CycL/Ccl2/NrfF N-terminal" evidence="8">
    <location>
        <begin position="10"/>
        <end position="153"/>
    </location>
</feature>
<evidence type="ECO:0000256" key="6">
    <source>
        <dbReference type="ARBA" id="ARBA00023004"/>
    </source>
</evidence>
<dbReference type="GO" id="GO:0005886">
    <property type="term" value="C:plasma membrane"/>
    <property type="evidence" value="ECO:0007669"/>
    <property type="project" value="TreeGrafter"/>
</dbReference>
<keyword evidence="5" id="KW-0201">Cytochrome c-type biogenesis</keyword>
<feature type="transmembrane region" description="Helical" evidence="7">
    <location>
        <begin position="105"/>
        <end position="126"/>
    </location>
</feature>
<evidence type="ECO:0000313" key="9">
    <source>
        <dbReference type="EMBL" id="MBB3066383.1"/>
    </source>
</evidence>
<dbReference type="InterPro" id="IPR051263">
    <property type="entry name" value="C-type_cytochrome_biogenesis"/>
</dbReference>
<evidence type="ECO:0000259" key="8">
    <source>
        <dbReference type="Pfam" id="PF03918"/>
    </source>
</evidence>
<dbReference type="Proteomes" id="UP000581135">
    <property type="component" value="Unassembled WGS sequence"/>
</dbReference>
<reference evidence="9 10" key="1">
    <citation type="submission" date="2020-08" db="EMBL/GenBank/DDBJ databases">
        <title>Genomic Encyclopedia of Type Strains, Phase III (KMG-III): the genomes of soil and plant-associated and newly described type strains.</title>
        <authorList>
            <person name="Whitman W."/>
        </authorList>
    </citation>
    <scope>NUCLEOTIDE SEQUENCE [LARGE SCALE GENOMIC DNA]</scope>
    <source>
        <strain evidence="9 10">CECT 8803</strain>
    </source>
</reference>
<dbReference type="CDD" id="cd16378">
    <property type="entry name" value="CcmH_N"/>
    <property type="match status" value="1"/>
</dbReference>
<evidence type="ECO:0000313" key="10">
    <source>
        <dbReference type="Proteomes" id="UP000581135"/>
    </source>
</evidence>
<comment type="similarity">
    <text evidence="1 7">Belongs to the CcmH/CycL/Ccl2/NrfF family.</text>
</comment>
<protein>
    <recommendedName>
        <fullName evidence="7">Cytochrome c-type biogenesis protein</fullName>
    </recommendedName>
</protein>
<dbReference type="RefSeq" id="WP_183417203.1">
    <property type="nucleotide sequence ID" value="NZ_JACHXA010000008.1"/>
</dbReference>
<dbReference type="Gene3D" id="1.10.8.640">
    <property type="entry name" value="Cytochrome C biogenesis protein"/>
    <property type="match status" value="1"/>
</dbReference>
<feature type="signal peptide" evidence="7">
    <location>
        <begin position="1"/>
        <end position="21"/>
    </location>
</feature>
<comment type="function">
    <text evidence="7">Possible subunit of a heme lyase.</text>
</comment>
<dbReference type="EMBL" id="JACHXA010000008">
    <property type="protein sequence ID" value="MBB3066383.1"/>
    <property type="molecule type" value="Genomic_DNA"/>
</dbReference>
<feature type="chain" id="PRO_5033109843" description="Cytochrome c-type biogenesis protein" evidence="7">
    <location>
        <begin position="22"/>
        <end position="159"/>
    </location>
</feature>
<keyword evidence="10" id="KW-1185">Reference proteome</keyword>
<dbReference type="InterPro" id="IPR038297">
    <property type="entry name" value="CcmH/CycL/NrfF/Ccl2_sf"/>
</dbReference>
<accession>A0A839SZR1</accession>
<comment type="caution">
    <text evidence="9">The sequence shown here is derived from an EMBL/GenBank/DDBJ whole genome shotgun (WGS) entry which is preliminary data.</text>
</comment>
<proteinExistence type="inferred from homology"/>
<dbReference type="PANTHER" id="PTHR47870:SF1">
    <property type="entry name" value="CYTOCHROME C-TYPE BIOGENESIS PROTEIN CCMH"/>
    <property type="match status" value="1"/>
</dbReference>
<dbReference type="PANTHER" id="PTHR47870">
    <property type="entry name" value="CYTOCHROME C-TYPE BIOGENESIS PROTEIN CCMH"/>
    <property type="match status" value="1"/>
</dbReference>